<keyword evidence="3" id="KW-1185">Reference proteome</keyword>
<dbReference type="InterPro" id="IPR006141">
    <property type="entry name" value="Intein_N"/>
</dbReference>
<dbReference type="RefSeq" id="WP_157843937.1">
    <property type="nucleotide sequence ID" value="NZ_FMWG01000005.1"/>
</dbReference>
<reference evidence="2 3" key="1">
    <citation type="submission" date="2016-10" db="EMBL/GenBank/DDBJ databases">
        <authorList>
            <person name="de Groot N.N."/>
        </authorList>
    </citation>
    <scope>NUCLEOTIDE SEQUENCE [LARGE SCALE GENOMIC DNA]</scope>
    <source>
        <strain evidence="2 3">U95</strain>
    </source>
</reference>
<dbReference type="PROSITE" id="PS50817">
    <property type="entry name" value="INTEIN_N_TER"/>
    <property type="match status" value="1"/>
</dbReference>
<dbReference type="AlphaFoldDB" id="A0A1G5QN69"/>
<accession>A0A1G5QN69</accession>
<dbReference type="Pfam" id="PF13403">
    <property type="entry name" value="Hint_2"/>
    <property type="match status" value="1"/>
</dbReference>
<protein>
    <submittedName>
        <fullName evidence="2">Hint domain-containing protein</fullName>
    </submittedName>
</protein>
<dbReference type="GO" id="GO:0016539">
    <property type="term" value="P:intein-mediated protein splicing"/>
    <property type="evidence" value="ECO:0007669"/>
    <property type="project" value="InterPro"/>
</dbReference>
<evidence type="ECO:0000259" key="1">
    <source>
        <dbReference type="Pfam" id="PF13403"/>
    </source>
</evidence>
<gene>
    <name evidence="2" type="ORF">SAMN04488118_10522</name>
</gene>
<dbReference type="OrthoDB" id="6305173at2"/>
<evidence type="ECO:0000313" key="3">
    <source>
        <dbReference type="Proteomes" id="UP000198767"/>
    </source>
</evidence>
<dbReference type="STRING" id="1156985.SAMN04488118_10522"/>
<dbReference type="InterPro" id="IPR036844">
    <property type="entry name" value="Hint_dom_sf"/>
</dbReference>
<dbReference type="Proteomes" id="UP000198767">
    <property type="component" value="Unassembled WGS sequence"/>
</dbReference>
<dbReference type="EMBL" id="FMWG01000005">
    <property type="protein sequence ID" value="SCZ63096.1"/>
    <property type="molecule type" value="Genomic_DNA"/>
</dbReference>
<dbReference type="SUPFAM" id="SSF51294">
    <property type="entry name" value="Hedgehog/intein (Hint) domain"/>
    <property type="match status" value="1"/>
</dbReference>
<name>A0A1G5QN69_9RHOB</name>
<sequence length="374" mass="40908">MPSFTMSMIYLGNLPELDPADGNASAENQAALLGQYYDSSDPAASHIVDVTADDANADGLTNSNEQANPEAITYDLGSGPITTYYDSLFNVDARIEFGSEHGVPDYVGLGGVVQTETGDTFLVMIDDDVGLGANDLDNFPINSITINSISAFGSQQWIDASDDQDFVPCFAAQTRLETKRGWVRVADLRAGDLIVTVDNGLQPIVWIGSRRLTGQQLQQDRDLHPVHIAPGALGEGQPSRDLFLSPQHRILVKSRIAQRMFGVDEVLLPCVQAVGLPGIRRYRPKLGIHYFHVLCEDHQLVSAEGAICETLYLGPQGVGSLSPEAQQEVKTLLPQLLDHDGNLPQTVRPFVDKPHQRKRLIERHAYNHKTLCDA</sequence>
<evidence type="ECO:0000313" key="2">
    <source>
        <dbReference type="EMBL" id="SCZ63096.1"/>
    </source>
</evidence>
<dbReference type="InterPro" id="IPR028992">
    <property type="entry name" value="Hedgehog/Intein_dom"/>
</dbReference>
<proteinExistence type="predicted"/>
<organism evidence="2 3">
    <name type="scientific">Epibacterium ulvae</name>
    <dbReference type="NCBI Taxonomy" id="1156985"/>
    <lineage>
        <taxon>Bacteria</taxon>
        <taxon>Pseudomonadati</taxon>
        <taxon>Pseudomonadota</taxon>
        <taxon>Alphaproteobacteria</taxon>
        <taxon>Rhodobacterales</taxon>
        <taxon>Roseobacteraceae</taxon>
        <taxon>Epibacterium</taxon>
    </lineage>
</organism>
<feature type="domain" description="Hedgehog/Intein (Hint)" evidence="1">
    <location>
        <begin position="168"/>
        <end position="314"/>
    </location>
</feature>